<proteinExistence type="predicted"/>
<accession>A0A0B6Y961</accession>
<organism evidence="1">
    <name type="scientific">Arion vulgaris</name>
    <dbReference type="NCBI Taxonomy" id="1028688"/>
    <lineage>
        <taxon>Eukaryota</taxon>
        <taxon>Metazoa</taxon>
        <taxon>Spiralia</taxon>
        <taxon>Lophotrochozoa</taxon>
        <taxon>Mollusca</taxon>
        <taxon>Gastropoda</taxon>
        <taxon>Heterobranchia</taxon>
        <taxon>Euthyneura</taxon>
        <taxon>Panpulmonata</taxon>
        <taxon>Eupulmonata</taxon>
        <taxon>Stylommatophora</taxon>
        <taxon>Helicina</taxon>
        <taxon>Arionoidea</taxon>
        <taxon>Arionidae</taxon>
        <taxon>Arion</taxon>
    </lineage>
</organism>
<protein>
    <submittedName>
        <fullName evidence="1">Uncharacterized protein</fullName>
    </submittedName>
</protein>
<name>A0A0B6Y961_9EUPU</name>
<evidence type="ECO:0000313" key="1">
    <source>
        <dbReference type="EMBL" id="CEK52668.1"/>
    </source>
</evidence>
<sequence length="111" mass="12710">MFYVCVLDILNITLSMSHFFPLFLVAMCSVPCSVPCRVMLLYPSNTDPFTGGFQVMSLLDKVLSCFSYLDSKMYKIETSWQDSFDLQQCQTIIKTQQSHLQPNTNADDMNK</sequence>
<gene>
    <name evidence="1" type="primary">ORF17630</name>
</gene>
<reference evidence="1" key="1">
    <citation type="submission" date="2014-12" db="EMBL/GenBank/DDBJ databases">
        <title>Insight into the proteome of Arion vulgaris.</title>
        <authorList>
            <person name="Aradska J."/>
            <person name="Bulat T."/>
            <person name="Smidak R."/>
            <person name="Sarate P."/>
            <person name="Gangsoo J."/>
            <person name="Sialana F."/>
            <person name="Bilban M."/>
            <person name="Lubec G."/>
        </authorList>
    </citation>
    <scope>NUCLEOTIDE SEQUENCE</scope>
    <source>
        <tissue evidence="1">Skin</tissue>
    </source>
</reference>
<dbReference type="EMBL" id="HACG01005803">
    <property type="protein sequence ID" value="CEK52668.1"/>
    <property type="molecule type" value="Transcribed_RNA"/>
</dbReference>
<dbReference type="AlphaFoldDB" id="A0A0B6Y961"/>